<evidence type="ECO:0000313" key="1">
    <source>
        <dbReference type="EMBL" id="MFD1425423.1"/>
    </source>
</evidence>
<evidence type="ECO:0000313" key="2">
    <source>
        <dbReference type="Proteomes" id="UP001597282"/>
    </source>
</evidence>
<proteinExistence type="predicted"/>
<dbReference type="Proteomes" id="UP001597282">
    <property type="component" value="Unassembled WGS sequence"/>
</dbReference>
<keyword evidence="2" id="KW-1185">Reference proteome</keyword>
<protein>
    <submittedName>
        <fullName evidence="1">Uncharacterized protein</fullName>
    </submittedName>
</protein>
<organism evidence="1 2">
    <name type="scientific">Kroppenstedtia sanguinis</name>
    <dbReference type="NCBI Taxonomy" id="1380684"/>
    <lineage>
        <taxon>Bacteria</taxon>
        <taxon>Bacillati</taxon>
        <taxon>Bacillota</taxon>
        <taxon>Bacilli</taxon>
        <taxon>Bacillales</taxon>
        <taxon>Thermoactinomycetaceae</taxon>
        <taxon>Kroppenstedtia</taxon>
    </lineage>
</organism>
<comment type="caution">
    <text evidence="1">The sequence shown here is derived from an EMBL/GenBank/DDBJ whole genome shotgun (WGS) entry which is preliminary data.</text>
</comment>
<reference evidence="2" key="1">
    <citation type="journal article" date="2019" name="Int. J. Syst. Evol. Microbiol.">
        <title>The Global Catalogue of Microorganisms (GCM) 10K type strain sequencing project: providing services to taxonomists for standard genome sequencing and annotation.</title>
        <authorList>
            <consortium name="The Broad Institute Genomics Platform"/>
            <consortium name="The Broad Institute Genome Sequencing Center for Infectious Disease"/>
            <person name="Wu L."/>
            <person name="Ma J."/>
        </authorList>
    </citation>
    <scope>NUCLEOTIDE SEQUENCE [LARGE SCALE GENOMIC DNA]</scope>
    <source>
        <strain evidence="2">S1</strain>
    </source>
</reference>
<dbReference type="EMBL" id="JBHTNU010000001">
    <property type="protein sequence ID" value="MFD1425423.1"/>
    <property type="molecule type" value="Genomic_DNA"/>
</dbReference>
<gene>
    <name evidence="1" type="ORF">ACFQ4Y_00545</name>
</gene>
<name>A0ABW4C683_9BACL</name>
<accession>A0ABW4C683</accession>
<sequence length="118" mass="13568">MVPDASCLPKGGWQLRVGIETGIGPLSENFSRRDLLWGRPFLKGLCPFFYGILNLCIPHEIKGFALKKSQSNLNLRRIHDKMMFNPGHSVKCKSRIEVRELHQMAHLQQRSPKRSNEE</sequence>